<name>A0AAV5AD19_9AGAM</name>
<dbReference type="EC" id="2.7.7.48" evidence="1"/>
<dbReference type="PANTHER" id="PTHR23079">
    <property type="entry name" value="RNA-DEPENDENT RNA POLYMERASE"/>
    <property type="match status" value="1"/>
</dbReference>
<organism evidence="3 4">
    <name type="scientific">Clathrus columnatus</name>
    <dbReference type="NCBI Taxonomy" id="1419009"/>
    <lineage>
        <taxon>Eukaryota</taxon>
        <taxon>Fungi</taxon>
        <taxon>Dikarya</taxon>
        <taxon>Basidiomycota</taxon>
        <taxon>Agaricomycotina</taxon>
        <taxon>Agaricomycetes</taxon>
        <taxon>Phallomycetidae</taxon>
        <taxon>Phallales</taxon>
        <taxon>Clathraceae</taxon>
        <taxon>Clathrus</taxon>
    </lineage>
</organism>
<dbReference type="InterPro" id="IPR007855">
    <property type="entry name" value="RDRP"/>
</dbReference>
<keyword evidence="1" id="KW-0696">RNA-directed RNA polymerase</keyword>
<comment type="caution">
    <text evidence="3">The sequence shown here is derived from an EMBL/GenBank/DDBJ whole genome shotgun (WGS) entry which is preliminary data.</text>
</comment>
<reference evidence="3" key="1">
    <citation type="submission" date="2021-10" db="EMBL/GenBank/DDBJ databases">
        <title>De novo Genome Assembly of Clathrus columnatus (Basidiomycota, Fungi) Using Illumina and Nanopore Sequence Data.</title>
        <authorList>
            <person name="Ogiso-Tanaka E."/>
            <person name="Itagaki H."/>
            <person name="Hosoya T."/>
            <person name="Hosaka K."/>
        </authorList>
    </citation>
    <scope>NUCLEOTIDE SEQUENCE</scope>
    <source>
        <strain evidence="3">MO-923</strain>
    </source>
</reference>
<proteinExistence type="inferred from homology"/>
<accession>A0AAV5AD19</accession>
<dbReference type="GO" id="GO:0030422">
    <property type="term" value="P:siRNA processing"/>
    <property type="evidence" value="ECO:0007669"/>
    <property type="project" value="TreeGrafter"/>
</dbReference>
<dbReference type="GO" id="GO:0003723">
    <property type="term" value="F:RNA binding"/>
    <property type="evidence" value="ECO:0007669"/>
    <property type="project" value="UniProtKB-KW"/>
</dbReference>
<sequence>MGGGYIPSGMTIYINHVPTTASNYDVIRAIANVLHNDPFKRKFCKHLNRPLNFRVILEPDSTPSSIRNSGRGTLIIPSMKLGRHFMEFITANNLKIRVEGRVLRFSIAPSVPDVEIVKVLNLVPFQDPNLAEMKENLLKQLIYQIPILKLQLGVFVSNPDDPAVIQFSIEWEQIYKDRGDARLAFEFEHKLLRLRISDITDIMVQTVVLRFVNIRRIYTGWDAGSPYILFKLTSPPDFEEEEKYRTLTGRERQDTKNIHNRLRYLDEPHANIAPYVHQVRLVLKSEDDLSIFQDMCNKAELSKPISVLPQYMNVSNRALYSSRHLDRLNKWLEKQPYLIAFQCEALIRNLLLNPLEFFDILPRIEKLIRETPSASETQQILLHFRTVLKLSHNRSHPSKETVPDALERAVAEFGRLRSCPRHRNDNAYFNAHRVTFTPTAVRFEGPYTHQSNRVIRKYAGFEDHFIRVDFRDEDGLHYRWSRETNGDQFVQERVGPILLHGFKIAGREFKFLGYSQSQLRSHSVFAFSAFVSPDPSRGIVTADSIRLELGIFKDTISYPALYAARVSQAFSATEDSVILLRHQWEEIPDIVRNGRIFTDGVGTISPQLARLIWEIMCTRRKIQNTSPFFPFAFQIRFGGYKGMVAVDQRLEGRGIYMVLRESMRKFQTWEDESIPIEIARFFHYPGVMYLNRPFIQILEDLGIHRRVFLDLQTAAVASVQTARDSLSNFAALLDSHGLGKCFALPYVARTVEKLVSEATLKLKAKECESLQSITSTFLEDPYQNFLPFFPVIINTAIHSVLRDIKHNARIPVPMSWNLVGIADETGLLKEHQVYVCIWEYNTDEVTFLQGPVLISRSPMIHPGDVRMVTAIGRPPAGSVYEKSLMPNVIIFSCQGTSLFILLLLYFILESRILVLTLSRAFLGKRDLPSCLSGGDLDGDLYVVSKYEQLHIPENNIHIPGDYPSAKRKKNEFDRPSTINDVADFVVEYINSDVVGLLSTNHLILSDQSSLGTRDPNCLELARLCSLAVDYPKSGQPVDIQRMPRFLIPYKPDWKSDEDINPSKMDYYESSRAIGHLFRAIRLEDCNDSLPNRNTSGVSLGSAASLVTLRDSFNRSPRNITPISSSPGSATPNTSVCSFGSTTLVTGSLSRTTTPQSSRPLATDLFSTALESEVLRHLQILSTPIPFDFSDPTDTDYELYNIPPLFHRYAMELKCICVTHTLSYDIDACLREEEVVIGTILGKSKERKWRRDRIEEMRIRASQLVYMVLYELHGGNSFDAITDGKIRTLVGITLETGPTRNSPTFLGQHLLRAWMAWKYACTHTKLYGNKSFSLLALQVIFKKIEELETLAEKKLSG</sequence>
<evidence type="ECO:0000313" key="4">
    <source>
        <dbReference type="Proteomes" id="UP001050691"/>
    </source>
</evidence>
<dbReference type="GO" id="GO:0031380">
    <property type="term" value="C:nuclear RNA-directed RNA polymerase complex"/>
    <property type="evidence" value="ECO:0007669"/>
    <property type="project" value="TreeGrafter"/>
</dbReference>
<gene>
    <name evidence="3" type="ORF">Clacol_006784</name>
</gene>
<keyword evidence="1" id="KW-0694">RNA-binding</keyword>
<evidence type="ECO:0000313" key="3">
    <source>
        <dbReference type="EMBL" id="GJJ12541.1"/>
    </source>
</evidence>
<evidence type="ECO:0000256" key="1">
    <source>
        <dbReference type="RuleBase" id="RU363098"/>
    </source>
</evidence>
<dbReference type="PANTHER" id="PTHR23079:SF55">
    <property type="entry name" value="RNA-DIRECTED RNA POLYMERASE"/>
    <property type="match status" value="1"/>
</dbReference>
<dbReference type="Pfam" id="PF05183">
    <property type="entry name" value="RdRP"/>
    <property type="match status" value="1"/>
</dbReference>
<feature type="domain" description="RDRP core" evidence="2">
    <location>
        <begin position="436"/>
        <end position="1080"/>
    </location>
</feature>
<comment type="catalytic activity">
    <reaction evidence="1">
        <text>RNA(n) + a ribonucleoside 5'-triphosphate = RNA(n+1) + diphosphate</text>
        <dbReference type="Rhea" id="RHEA:21248"/>
        <dbReference type="Rhea" id="RHEA-COMP:14527"/>
        <dbReference type="Rhea" id="RHEA-COMP:17342"/>
        <dbReference type="ChEBI" id="CHEBI:33019"/>
        <dbReference type="ChEBI" id="CHEBI:61557"/>
        <dbReference type="ChEBI" id="CHEBI:140395"/>
        <dbReference type="EC" id="2.7.7.48"/>
    </reaction>
</comment>
<keyword evidence="1" id="KW-0548">Nucleotidyltransferase</keyword>
<comment type="similarity">
    <text evidence="1">Belongs to the RdRP family.</text>
</comment>
<dbReference type="GO" id="GO:0003968">
    <property type="term" value="F:RNA-directed RNA polymerase activity"/>
    <property type="evidence" value="ECO:0007669"/>
    <property type="project" value="UniProtKB-KW"/>
</dbReference>
<dbReference type="InterPro" id="IPR057596">
    <property type="entry name" value="RDRP_core"/>
</dbReference>
<keyword evidence="4" id="KW-1185">Reference proteome</keyword>
<keyword evidence="1" id="KW-0808">Transferase</keyword>
<dbReference type="EMBL" id="BPWL01000007">
    <property type="protein sequence ID" value="GJJ12541.1"/>
    <property type="molecule type" value="Genomic_DNA"/>
</dbReference>
<evidence type="ECO:0000259" key="2">
    <source>
        <dbReference type="Pfam" id="PF05183"/>
    </source>
</evidence>
<dbReference type="Proteomes" id="UP001050691">
    <property type="component" value="Unassembled WGS sequence"/>
</dbReference>
<protein>
    <recommendedName>
        <fullName evidence="1">RNA-dependent RNA polymerase</fullName>
        <ecNumber evidence="1">2.7.7.48</ecNumber>
    </recommendedName>
</protein>